<keyword evidence="2" id="KW-0812">Transmembrane</keyword>
<accession>A0A1M6DM23</accession>
<keyword evidence="4" id="KW-1185">Reference proteome</keyword>
<feature type="transmembrane region" description="Helical" evidence="2">
    <location>
        <begin position="46"/>
        <end position="67"/>
    </location>
</feature>
<evidence type="ECO:0000313" key="3">
    <source>
        <dbReference type="EMBL" id="SHI74119.1"/>
    </source>
</evidence>
<gene>
    <name evidence="3" type="ORF">SAMN02745751_00964</name>
</gene>
<protein>
    <submittedName>
        <fullName evidence="3">Cell division protein FtsL</fullName>
    </submittedName>
</protein>
<sequence>MSTITGKNNIDYQDVERYYRIKEDALIKSKKKKQKSSNGNLIQFNYFLFAAVLFILSLGIIFNYAAITQSKMEINNLNKEIELLVKQKEDILISLESIKNSNIIEKNAMNYLGMDYANSSQNNFIAVKYSDAVDGEFAYDSFYNDSASLDRIIEKTFLLFADEGI</sequence>
<reference evidence="3 4" key="1">
    <citation type="submission" date="2016-11" db="EMBL/GenBank/DDBJ databases">
        <authorList>
            <person name="Jaros S."/>
            <person name="Januszkiewicz K."/>
            <person name="Wedrychowicz H."/>
        </authorList>
    </citation>
    <scope>NUCLEOTIDE SEQUENCE [LARGE SCALE GENOMIC DNA]</scope>
    <source>
        <strain evidence="3 4">DSM 17477</strain>
    </source>
</reference>
<proteinExistence type="predicted"/>
<dbReference type="Proteomes" id="UP000184052">
    <property type="component" value="Unassembled WGS sequence"/>
</dbReference>
<evidence type="ECO:0000313" key="4">
    <source>
        <dbReference type="Proteomes" id="UP000184052"/>
    </source>
</evidence>
<dbReference type="RefSeq" id="WP_073047974.1">
    <property type="nucleotide sequence ID" value="NZ_FQZL01000006.1"/>
</dbReference>
<organism evidence="3 4">
    <name type="scientific">Dethiosulfatibacter aminovorans DSM 17477</name>
    <dbReference type="NCBI Taxonomy" id="1121476"/>
    <lineage>
        <taxon>Bacteria</taxon>
        <taxon>Bacillati</taxon>
        <taxon>Bacillota</taxon>
        <taxon>Tissierellia</taxon>
        <taxon>Dethiosulfatibacter</taxon>
    </lineage>
</organism>
<name>A0A1M6DM23_9FIRM</name>
<keyword evidence="2" id="KW-0472">Membrane</keyword>
<dbReference type="GO" id="GO:0051301">
    <property type="term" value="P:cell division"/>
    <property type="evidence" value="ECO:0007669"/>
    <property type="project" value="UniProtKB-KW"/>
</dbReference>
<dbReference type="AlphaFoldDB" id="A0A1M6DM23"/>
<dbReference type="EMBL" id="FQZL01000006">
    <property type="protein sequence ID" value="SHI74119.1"/>
    <property type="molecule type" value="Genomic_DNA"/>
</dbReference>
<keyword evidence="3" id="KW-0131">Cell cycle</keyword>
<keyword evidence="2" id="KW-1133">Transmembrane helix</keyword>
<evidence type="ECO:0000256" key="2">
    <source>
        <dbReference type="SAM" id="Phobius"/>
    </source>
</evidence>
<keyword evidence="3" id="KW-0132">Cell division</keyword>
<keyword evidence="1" id="KW-0175">Coiled coil</keyword>
<dbReference type="STRING" id="1121476.SAMN02745751_00964"/>
<feature type="coiled-coil region" evidence="1">
    <location>
        <begin position="67"/>
        <end position="94"/>
    </location>
</feature>
<evidence type="ECO:0000256" key="1">
    <source>
        <dbReference type="SAM" id="Coils"/>
    </source>
</evidence>